<dbReference type="Pfam" id="PF10551">
    <property type="entry name" value="MULE"/>
    <property type="match status" value="1"/>
</dbReference>
<dbReference type="PROSITE" id="PS50966">
    <property type="entry name" value="ZF_SWIM"/>
    <property type="match status" value="1"/>
</dbReference>
<evidence type="ECO:0000313" key="4">
    <source>
        <dbReference type="Proteomes" id="UP001172457"/>
    </source>
</evidence>
<sequence>MNHDKEDTGVSDIAIIEEFIEDENNNKYYETADCNIHTEFQGLTPGIDAPGETQFRFGKTVSKSSAATHEIIVSPSGKNYWVPHAPPHVKLAIGDDFASIDEADVAYRRYAEEVGFDVRQSTRKKNKDGNVQNHYLFCSREGVPVKHNFDSLGSRSSVMKLRRSNVKRTGCKARVKFRYRKEDARYVIYKLEEKHNHKLYDSNDKRFARSRRQLKYTDYRNIYNAAGSSIGGSRCHSIQSAFKGGIEYIGATPSDYNNARRDMIAYVGIKDAQMIIDLLAKHEISRLNYKEFGDAISFDATYRTNRHAMNFVSFIAIDNHKRSVVVGAALISHEDTENYEWVLKAFLQAHSNQPKFVITDQCPSMKEAIPKVFTEAKHRLCTWHIMKKLPGQLSKELNANATFKKRIKRLVWSPHVTVEEFETEWVSIINDYELHHNKWLADKFEIRHSWICAYIKDEPMSGLMRTTSRLENSHAYFRLFASFRNDIVRAFDGAIDKQRNIHSCIEFANRNTFPRCATPLPIERHASEMFTRVIFFDIQKEIRKAVYFCGLELESDEEDVKTYKISHNTKTMRTTKSYQVVQHESTNTYICKCNMFTRIGMVCCHILKVLINDGIHTIPDSFISRRWTRALVPVQIEAARIRYGEIDVEKEQLINGMHANIDLIISRLRNDKAKSHEASEDVVGLKKKALKECYGVDAPAEPDVLPPAGLCNKGSGKGKRLKGAIEKAVEKSIRPKRQCKVCEKFAHHDSRNCPLRDK</sequence>
<dbReference type="GO" id="GO:0008270">
    <property type="term" value="F:zinc ion binding"/>
    <property type="evidence" value="ECO:0007669"/>
    <property type="project" value="UniProtKB-KW"/>
</dbReference>
<keyword evidence="1" id="KW-0862">Zinc</keyword>
<dbReference type="PANTHER" id="PTHR47718:SF12">
    <property type="entry name" value="PROTEIN FAR1-RELATED SEQUENCE"/>
    <property type="match status" value="1"/>
</dbReference>
<dbReference type="Proteomes" id="UP001172457">
    <property type="component" value="Chromosome 3"/>
</dbReference>
<dbReference type="AlphaFoldDB" id="A0AA38TIW1"/>
<name>A0AA38TIW1_9ASTR</name>
<keyword evidence="4" id="KW-1185">Reference proteome</keyword>
<dbReference type="Pfam" id="PF03101">
    <property type="entry name" value="FAR1"/>
    <property type="match status" value="1"/>
</dbReference>
<protein>
    <recommendedName>
        <fullName evidence="2">SWIM-type domain-containing protein</fullName>
    </recommendedName>
</protein>
<evidence type="ECO:0000259" key="2">
    <source>
        <dbReference type="PROSITE" id="PS50966"/>
    </source>
</evidence>
<dbReference type="InterPro" id="IPR018289">
    <property type="entry name" value="MULE_transposase_dom"/>
</dbReference>
<dbReference type="InterPro" id="IPR004330">
    <property type="entry name" value="FAR1_DNA_bnd_dom"/>
</dbReference>
<dbReference type="EMBL" id="JARYMX010000003">
    <property type="protein sequence ID" value="KAJ9556121.1"/>
    <property type="molecule type" value="Genomic_DNA"/>
</dbReference>
<proteinExistence type="predicted"/>
<accession>A0AA38TIW1</accession>
<gene>
    <name evidence="3" type="ORF">OSB04_010735</name>
</gene>
<evidence type="ECO:0000313" key="3">
    <source>
        <dbReference type="EMBL" id="KAJ9556121.1"/>
    </source>
</evidence>
<organism evidence="3 4">
    <name type="scientific">Centaurea solstitialis</name>
    <name type="common">yellow star-thistle</name>
    <dbReference type="NCBI Taxonomy" id="347529"/>
    <lineage>
        <taxon>Eukaryota</taxon>
        <taxon>Viridiplantae</taxon>
        <taxon>Streptophyta</taxon>
        <taxon>Embryophyta</taxon>
        <taxon>Tracheophyta</taxon>
        <taxon>Spermatophyta</taxon>
        <taxon>Magnoliopsida</taxon>
        <taxon>eudicotyledons</taxon>
        <taxon>Gunneridae</taxon>
        <taxon>Pentapetalae</taxon>
        <taxon>asterids</taxon>
        <taxon>campanulids</taxon>
        <taxon>Asterales</taxon>
        <taxon>Asteraceae</taxon>
        <taxon>Carduoideae</taxon>
        <taxon>Cardueae</taxon>
        <taxon>Centaureinae</taxon>
        <taxon>Centaurea</taxon>
    </lineage>
</organism>
<dbReference type="InterPro" id="IPR007527">
    <property type="entry name" value="Znf_SWIM"/>
</dbReference>
<keyword evidence="1" id="KW-0863">Zinc-finger</keyword>
<comment type="caution">
    <text evidence="3">The sequence shown here is derived from an EMBL/GenBank/DDBJ whole genome shotgun (WGS) entry which is preliminary data.</text>
</comment>
<reference evidence="3" key="1">
    <citation type="submission" date="2023-03" db="EMBL/GenBank/DDBJ databases">
        <title>Chromosome-scale reference genome and RAD-based genetic map of yellow starthistle (Centaurea solstitialis) reveal putative structural variation and QTLs associated with invader traits.</title>
        <authorList>
            <person name="Reatini B."/>
            <person name="Cang F.A."/>
            <person name="Jiang Q."/>
            <person name="Mckibben M.T.W."/>
            <person name="Barker M.S."/>
            <person name="Rieseberg L.H."/>
            <person name="Dlugosch K.M."/>
        </authorList>
    </citation>
    <scope>NUCLEOTIDE SEQUENCE</scope>
    <source>
        <strain evidence="3">CAN-66</strain>
        <tissue evidence="3">Leaf</tissue>
    </source>
</reference>
<feature type="domain" description="SWIM-type" evidence="2">
    <location>
        <begin position="578"/>
        <end position="614"/>
    </location>
</feature>
<evidence type="ECO:0000256" key="1">
    <source>
        <dbReference type="PROSITE-ProRule" id="PRU00325"/>
    </source>
</evidence>
<dbReference type="PANTHER" id="PTHR47718">
    <property type="entry name" value="OS01G0519700 PROTEIN"/>
    <property type="match status" value="1"/>
</dbReference>
<keyword evidence="1" id="KW-0479">Metal-binding</keyword>